<reference evidence="2 3" key="1">
    <citation type="submission" date="2016-11" db="EMBL/GenBank/DDBJ databases">
        <title>Genome sequencing of Zhihengliuella aestuarii B18 antagonistic to Plasmodiophora brassicae.</title>
        <authorList>
            <person name="Luo Y."/>
        </authorList>
    </citation>
    <scope>NUCLEOTIDE SEQUENCE [LARGE SCALE GENOMIC DNA]</scope>
    <source>
        <strain evidence="2 3">B18</strain>
    </source>
</reference>
<dbReference type="AlphaFoldDB" id="A0A1L2ZMZ9"/>
<organism evidence="2 3">
    <name type="scientific">Neomicrococcus aestuarii</name>
    <dbReference type="NCBI Taxonomy" id="556325"/>
    <lineage>
        <taxon>Bacteria</taxon>
        <taxon>Bacillati</taxon>
        <taxon>Actinomycetota</taxon>
        <taxon>Actinomycetes</taxon>
        <taxon>Micrococcales</taxon>
        <taxon>Micrococcaceae</taxon>
        <taxon>Neomicrococcus</taxon>
    </lineage>
</organism>
<keyword evidence="1" id="KW-0812">Transmembrane</keyword>
<sequence length="104" mass="11287">MFGADSFGPPAWFPLIFGLVSLLVVAAFIFIIVVMVRNASAARRQGYDPVTMQTDIAGQFGNNLRNGAPKSAQERLAELDALRDSQAISAAEYDDARSRILRGL</sequence>
<accession>A0A1L2ZMZ9</accession>
<evidence type="ECO:0000313" key="3">
    <source>
        <dbReference type="Proteomes" id="UP000183530"/>
    </source>
</evidence>
<feature type="transmembrane region" description="Helical" evidence="1">
    <location>
        <begin position="12"/>
        <end position="36"/>
    </location>
</feature>
<dbReference type="RefSeq" id="WP_071893886.1">
    <property type="nucleotide sequence ID" value="NZ_CP018135.1"/>
</dbReference>
<dbReference type="Proteomes" id="UP000183530">
    <property type="component" value="Chromosome"/>
</dbReference>
<evidence type="ECO:0000313" key="2">
    <source>
        <dbReference type="EMBL" id="APF40408.1"/>
    </source>
</evidence>
<dbReference type="EMBL" id="CP018135">
    <property type="protein sequence ID" value="APF40408.1"/>
    <property type="molecule type" value="Genomic_DNA"/>
</dbReference>
<proteinExistence type="predicted"/>
<dbReference type="OrthoDB" id="4955106at2"/>
<dbReference type="STRING" id="556325.BHE16_04580"/>
<evidence type="ECO:0008006" key="4">
    <source>
        <dbReference type="Google" id="ProtNLM"/>
    </source>
</evidence>
<keyword evidence="1" id="KW-1133">Transmembrane helix</keyword>
<dbReference type="KEGG" id="nae:BHE16_04580"/>
<gene>
    <name evidence="2" type="ORF">BHE16_04580</name>
</gene>
<name>A0A1L2ZMZ9_9MICC</name>
<evidence type="ECO:0000256" key="1">
    <source>
        <dbReference type="SAM" id="Phobius"/>
    </source>
</evidence>
<keyword evidence="3" id="KW-1185">Reference proteome</keyword>
<protein>
    <recommendedName>
        <fullName evidence="4">SHOCT domain-containing protein</fullName>
    </recommendedName>
</protein>
<keyword evidence="1" id="KW-0472">Membrane</keyword>